<dbReference type="InterPro" id="IPR036514">
    <property type="entry name" value="SGNH_hydro_sf"/>
</dbReference>
<dbReference type="InterPro" id="IPR050592">
    <property type="entry name" value="GDSL_lipolytic_enzyme"/>
</dbReference>
<dbReference type="PANTHER" id="PTHR45642:SF95">
    <property type="entry name" value="GDSL-LIKE LIPASE_ACYLHYDROLASE FAMILY PROTEIN, EXPRESSED"/>
    <property type="match status" value="1"/>
</dbReference>
<name>A0A022R938_ERYGU</name>
<dbReference type="Gene3D" id="3.40.50.1110">
    <property type="entry name" value="SGNH hydrolase"/>
    <property type="match status" value="1"/>
</dbReference>
<accession>A0A022R938</accession>
<dbReference type="Proteomes" id="UP000030748">
    <property type="component" value="Unassembled WGS sequence"/>
</dbReference>
<dbReference type="STRING" id="4155.A0A022R938"/>
<gene>
    <name evidence="2" type="ORF">MIMGU_mgv1a0249801mg</name>
</gene>
<dbReference type="EMBL" id="KI630592">
    <property type="protein sequence ID" value="EYU36801.1"/>
    <property type="molecule type" value="Genomic_DNA"/>
</dbReference>
<evidence type="ECO:0008006" key="4">
    <source>
        <dbReference type="Google" id="ProtNLM"/>
    </source>
</evidence>
<sequence>ELYKLGPRRIGVFGIPPIGCLPAQRSLAGGSGRMCVEEYNKAAILVNSKLSPTLDSLTATLPQSRIVYIDIYNPLLNLIQYPQNYGFEVSDRGCCGTGNVEVVILCNRYSGTCGDDSKYVFWDSYHPTEKAYKVLVDQVLLKYLDKFV</sequence>
<evidence type="ECO:0000256" key="1">
    <source>
        <dbReference type="ARBA" id="ARBA00008668"/>
    </source>
</evidence>
<dbReference type="AlphaFoldDB" id="A0A022R938"/>
<protein>
    <recommendedName>
        <fullName evidence="4">SGNH hydrolase-type esterase domain-containing protein</fullName>
    </recommendedName>
</protein>
<dbReference type="Pfam" id="PF00657">
    <property type="entry name" value="Lipase_GDSL"/>
    <property type="match status" value="1"/>
</dbReference>
<organism evidence="2 3">
    <name type="scientific">Erythranthe guttata</name>
    <name type="common">Yellow monkey flower</name>
    <name type="synonym">Mimulus guttatus</name>
    <dbReference type="NCBI Taxonomy" id="4155"/>
    <lineage>
        <taxon>Eukaryota</taxon>
        <taxon>Viridiplantae</taxon>
        <taxon>Streptophyta</taxon>
        <taxon>Embryophyta</taxon>
        <taxon>Tracheophyta</taxon>
        <taxon>Spermatophyta</taxon>
        <taxon>Magnoliopsida</taxon>
        <taxon>eudicotyledons</taxon>
        <taxon>Gunneridae</taxon>
        <taxon>Pentapetalae</taxon>
        <taxon>asterids</taxon>
        <taxon>lamiids</taxon>
        <taxon>Lamiales</taxon>
        <taxon>Phrymaceae</taxon>
        <taxon>Erythranthe</taxon>
    </lineage>
</organism>
<evidence type="ECO:0000313" key="3">
    <source>
        <dbReference type="Proteomes" id="UP000030748"/>
    </source>
</evidence>
<evidence type="ECO:0000313" key="2">
    <source>
        <dbReference type="EMBL" id="EYU36801.1"/>
    </source>
</evidence>
<dbReference type="InterPro" id="IPR001087">
    <property type="entry name" value="GDSL"/>
</dbReference>
<dbReference type="eggNOG" id="ENOG502QW19">
    <property type="taxonomic scope" value="Eukaryota"/>
</dbReference>
<feature type="non-terminal residue" evidence="2">
    <location>
        <position position="1"/>
    </location>
</feature>
<comment type="similarity">
    <text evidence="1">Belongs to the 'GDSL' lipolytic enzyme family.</text>
</comment>
<proteinExistence type="inferred from homology"/>
<dbReference type="GO" id="GO:0016788">
    <property type="term" value="F:hydrolase activity, acting on ester bonds"/>
    <property type="evidence" value="ECO:0007669"/>
    <property type="project" value="InterPro"/>
</dbReference>
<keyword evidence="3" id="KW-1185">Reference proteome</keyword>
<reference evidence="2 3" key="1">
    <citation type="journal article" date="2013" name="Proc. Natl. Acad. Sci. U.S.A.">
        <title>Fine-scale variation in meiotic recombination in Mimulus inferred from population shotgun sequencing.</title>
        <authorList>
            <person name="Hellsten U."/>
            <person name="Wright K.M."/>
            <person name="Jenkins J."/>
            <person name="Shu S."/>
            <person name="Yuan Y."/>
            <person name="Wessler S.R."/>
            <person name="Schmutz J."/>
            <person name="Willis J.H."/>
            <person name="Rokhsar D.S."/>
        </authorList>
    </citation>
    <scope>NUCLEOTIDE SEQUENCE [LARGE SCALE GENOMIC DNA]</scope>
    <source>
        <strain evidence="3">cv. DUN x IM62</strain>
    </source>
</reference>
<dbReference type="PANTHER" id="PTHR45642">
    <property type="entry name" value="GDSL ESTERASE/LIPASE EXL3"/>
    <property type="match status" value="1"/>
</dbReference>